<dbReference type="InterPro" id="IPR015421">
    <property type="entry name" value="PyrdxlP-dep_Trfase_major"/>
</dbReference>
<evidence type="ECO:0000256" key="6">
    <source>
        <dbReference type="PIRSR" id="PIRSR001434-2"/>
    </source>
</evidence>
<dbReference type="Proteomes" id="UP000245086">
    <property type="component" value="Unassembled WGS sequence"/>
</dbReference>
<dbReference type="NCBIfam" id="TIGR01324">
    <property type="entry name" value="cysta_beta_ly_B"/>
    <property type="match status" value="1"/>
</dbReference>
<gene>
    <name evidence="8" type="primary">metC</name>
    <name evidence="8" type="ORF">PbB2_01297</name>
</gene>
<comment type="cofactor">
    <cofactor evidence="1 7">
        <name>pyridoxal 5'-phosphate</name>
        <dbReference type="ChEBI" id="CHEBI:597326"/>
    </cofactor>
</comment>
<reference evidence="8 9" key="1">
    <citation type="journal article" date="2018" name="Genome Announc.">
        <title>Draft Genome Sequence of "Candidatus Phycosocius bacilliformis," an Alphaproteobacterial Ectosymbiont of the Hydrocarbon-Producing Green Alga Botryococcus braunii.</title>
        <authorList>
            <person name="Tanabe Y."/>
            <person name="Yamaguchi H."/>
            <person name="Watanabe M.M."/>
        </authorList>
    </citation>
    <scope>NUCLEOTIDE SEQUENCE [LARGE SCALE GENOMIC DNA]</scope>
    <source>
        <strain evidence="8 9">BOTRYCO-2</strain>
    </source>
</reference>
<dbReference type="InterPro" id="IPR006233">
    <property type="entry name" value="Cys_b_lyase_bac"/>
</dbReference>
<keyword evidence="9" id="KW-1185">Reference proteome</keyword>
<organism evidence="8 9">
    <name type="scientific">Candidatus Phycosocius bacilliformis</name>
    <dbReference type="NCBI Taxonomy" id="1445552"/>
    <lineage>
        <taxon>Bacteria</taxon>
        <taxon>Pseudomonadati</taxon>
        <taxon>Pseudomonadota</taxon>
        <taxon>Alphaproteobacteria</taxon>
        <taxon>Caulobacterales</taxon>
        <taxon>Caulobacterales incertae sedis</taxon>
        <taxon>Candidatus Phycosocius</taxon>
    </lineage>
</organism>
<dbReference type="InterPro" id="IPR015422">
    <property type="entry name" value="PyrdxlP-dep_Trfase_small"/>
</dbReference>
<dbReference type="GO" id="GO:0030170">
    <property type="term" value="F:pyridoxal phosphate binding"/>
    <property type="evidence" value="ECO:0007669"/>
    <property type="project" value="InterPro"/>
</dbReference>
<evidence type="ECO:0000256" key="3">
    <source>
        <dbReference type="ARBA" id="ARBA00022898"/>
    </source>
</evidence>
<dbReference type="RefSeq" id="WP_108984501.1">
    <property type="nucleotide sequence ID" value="NZ_BFBR01000003.1"/>
</dbReference>
<dbReference type="Pfam" id="PF01053">
    <property type="entry name" value="Cys_Met_Meta_PP"/>
    <property type="match status" value="1"/>
</dbReference>
<sequence>MSRKPDAGKPMPFGVSEATRLVQLGRDPFSHERVINPPIQRGSTLLFDKADDLYRSGPLSDMKGYGLEGLSTQDRLCEALATLSGGVGAVLAPSGLQAITLALMAATKAGDHVLLTDSSYGPTRRFCREVLGNYGVETEIYDPRIGAKIDSLIRPKTSLIILESPGSLTFEIQDVPAITKVARAHNIATLIDDTWTAGLYLKPFDLGVDISMQALTKYQAGHADVLAGALITNSHAWLKRLTIMHQMLGIGTSAEDAWLTLRGLRTMGLRLAHQDKVARQIATWFSTRPEVAEVLHPALPTHPDHAIWQRDFTGAGGLFSVVFKPEKAAGIHAMTESYHLFSMGFSWGGFESLALPSTAQVNRQFPARHAQGPIVRYSIGLEAPEDLVADLTHGLEVLNGVCPD</sequence>
<evidence type="ECO:0000256" key="5">
    <source>
        <dbReference type="ARBA" id="ARBA00047517"/>
    </source>
</evidence>
<evidence type="ECO:0000256" key="4">
    <source>
        <dbReference type="ARBA" id="ARBA00023239"/>
    </source>
</evidence>
<dbReference type="EC" id="4.4.1.8" evidence="8"/>
<comment type="catalytic activity">
    <reaction evidence="5">
        <text>L,L-cystathionine + H2O = L-homocysteine + pyruvate + NH4(+)</text>
        <dbReference type="Rhea" id="RHEA:13965"/>
        <dbReference type="ChEBI" id="CHEBI:15361"/>
        <dbReference type="ChEBI" id="CHEBI:15377"/>
        <dbReference type="ChEBI" id="CHEBI:28938"/>
        <dbReference type="ChEBI" id="CHEBI:58161"/>
        <dbReference type="ChEBI" id="CHEBI:58199"/>
    </reaction>
</comment>
<dbReference type="GO" id="GO:0019346">
    <property type="term" value="P:transsulfuration"/>
    <property type="evidence" value="ECO:0007669"/>
    <property type="project" value="InterPro"/>
</dbReference>
<evidence type="ECO:0000256" key="7">
    <source>
        <dbReference type="RuleBase" id="RU362118"/>
    </source>
</evidence>
<dbReference type="FunFam" id="3.40.640.10:FF:000046">
    <property type="entry name" value="Cystathionine gamma-lyase"/>
    <property type="match status" value="1"/>
</dbReference>
<dbReference type="EMBL" id="BFBR01000003">
    <property type="protein sequence ID" value="GBF57628.1"/>
    <property type="molecule type" value="Genomic_DNA"/>
</dbReference>
<keyword evidence="4 8" id="KW-0456">Lyase</keyword>
<dbReference type="PANTHER" id="PTHR43500">
    <property type="entry name" value="CYSTATHIONINE BETA-LYASE-RELATED"/>
    <property type="match status" value="1"/>
</dbReference>
<dbReference type="OrthoDB" id="9790858at2"/>
<proteinExistence type="inferred from homology"/>
<dbReference type="PANTHER" id="PTHR43500:SF1">
    <property type="entry name" value="CYSTATHIONINE BETA-LYASE-RELATED"/>
    <property type="match status" value="1"/>
</dbReference>
<name>A0A2P2E995_9PROT</name>
<dbReference type="Gene3D" id="3.90.1150.10">
    <property type="entry name" value="Aspartate Aminotransferase, domain 1"/>
    <property type="match status" value="1"/>
</dbReference>
<comment type="caution">
    <text evidence="8">The sequence shown here is derived from an EMBL/GenBank/DDBJ whole genome shotgun (WGS) entry which is preliminary data.</text>
</comment>
<dbReference type="InterPro" id="IPR000277">
    <property type="entry name" value="Cys/Met-Metab_PyrdxlP-dep_enz"/>
</dbReference>
<dbReference type="AlphaFoldDB" id="A0A2P2E995"/>
<evidence type="ECO:0000256" key="1">
    <source>
        <dbReference type="ARBA" id="ARBA00001933"/>
    </source>
</evidence>
<dbReference type="PIRSF" id="PIRSF001434">
    <property type="entry name" value="CGS"/>
    <property type="match status" value="1"/>
</dbReference>
<keyword evidence="3 6" id="KW-0663">Pyridoxal phosphate</keyword>
<dbReference type="GO" id="GO:0047804">
    <property type="term" value="F:cysteine-S-conjugate beta-lyase activity"/>
    <property type="evidence" value="ECO:0007669"/>
    <property type="project" value="InterPro"/>
</dbReference>
<accession>A0A2P2E995</accession>
<protein>
    <submittedName>
        <fullName evidence="8">Cystathionine beta-lyase MetC</fullName>
        <ecNumber evidence="8">4.4.1.8</ecNumber>
    </submittedName>
</protein>
<evidence type="ECO:0000313" key="8">
    <source>
        <dbReference type="EMBL" id="GBF57628.1"/>
    </source>
</evidence>
<feature type="modified residue" description="N6-(pyridoxal phosphate)lysine" evidence="6">
    <location>
        <position position="217"/>
    </location>
</feature>
<dbReference type="SUPFAM" id="SSF53383">
    <property type="entry name" value="PLP-dependent transferases"/>
    <property type="match status" value="1"/>
</dbReference>
<dbReference type="GO" id="GO:0019450">
    <property type="term" value="P:L-cysteine catabolic process to pyruvate"/>
    <property type="evidence" value="ECO:0007669"/>
    <property type="project" value="TreeGrafter"/>
</dbReference>
<evidence type="ECO:0000256" key="2">
    <source>
        <dbReference type="ARBA" id="ARBA00009077"/>
    </source>
</evidence>
<dbReference type="InterPro" id="IPR015424">
    <property type="entry name" value="PyrdxlP-dep_Trfase"/>
</dbReference>
<comment type="similarity">
    <text evidence="2 7">Belongs to the trans-sulfuration enzymes family.</text>
</comment>
<evidence type="ECO:0000313" key="9">
    <source>
        <dbReference type="Proteomes" id="UP000245086"/>
    </source>
</evidence>
<dbReference type="Gene3D" id="3.40.640.10">
    <property type="entry name" value="Type I PLP-dependent aspartate aminotransferase-like (Major domain)"/>
    <property type="match status" value="1"/>
</dbReference>